<keyword evidence="3" id="KW-1185">Reference proteome</keyword>
<dbReference type="Pfam" id="PF01636">
    <property type="entry name" value="APH"/>
    <property type="match status" value="1"/>
</dbReference>
<evidence type="ECO:0000259" key="1">
    <source>
        <dbReference type="Pfam" id="PF01636"/>
    </source>
</evidence>
<protein>
    <recommendedName>
        <fullName evidence="1">Aminoglycoside phosphotransferase domain-containing protein</fullName>
    </recommendedName>
</protein>
<dbReference type="InterPro" id="IPR011009">
    <property type="entry name" value="Kinase-like_dom_sf"/>
</dbReference>
<dbReference type="GeneID" id="36545993"/>
<accession>A0A2I1DDT9</accession>
<evidence type="ECO:0000313" key="3">
    <source>
        <dbReference type="Proteomes" id="UP000234254"/>
    </source>
</evidence>
<dbReference type="InterPro" id="IPR051678">
    <property type="entry name" value="AGP_Transferase"/>
</dbReference>
<dbReference type="AlphaFoldDB" id="A0A2I1DDT9"/>
<dbReference type="Proteomes" id="UP000234254">
    <property type="component" value="Unassembled WGS sequence"/>
</dbReference>
<dbReference type="SUPFAM" id="SSF56112">
    <property type="entry name" value="Protein kinase-like (PK-like)"/>
    <property type="match status" value="1"/>
</dbReference>
<dbReference type="InterPro" id="IPR002575">
    <property type="entry name" value="Aminoglycoside_PTrfase"/>
</dbReference>
<dbReference type="OrthoDB" id="3250044at2759"/>
<sequence length="254" mass="28273">MGWDIATVSEETLIDLCHKAEKEIGITRGLTEGDQFIQLSEHIAVKYGYSVTAAEAATQELAYNKADPTIVHIPQVYRFIEAKGSSARTKGYLFMEYMPGQNLANVDIEAHKDIIPRIAKIVAHLGEIQAGRQSAPGPVGGGEPYGYLWGDDGAKTVFNSVSDLNTYMNKRLKLRNDSIDLTPHPLVLCHLDLCRRNFILKDDGVFLCLANWGSAGFYPRFFESAMVSCMLPYDGLYEQPLLQEIEKVQRGNLV</sequence>
<evidence type="ECO:0000313" key="2">
    <source>
        <dbReference type="EMBL" id="PKY08052.1"/>
    </source>
</evidence>
<feature type="domain" description="Aminoglycoside phosphotransferase" evidence="1">
    <location>
        <begin position="63"/>
        <end position="227"/>
    </location>
</feature>
<proteinExistence type="predicted"/>
<comment type="caution">
    <text evidence="2">The sequence shown here is derived from an EMBL/GenBank/DDBJ whole genome shotgun (WGS) entry which is preliminary data.</text>
</comment>
<reference evidence="2" key="1">
    <citation type="submission" date="2016-12" db="EMBL/GenBank/DDBJ databases">
        <title>The genomes of Aspergillus section Nigri reveals drivers in fungal speciation.</title>
        <authorList>
            <consortium name="DOE Joint Genome Institute"/>
            <person name="Vesth T.C."/>
            <person name="Nybo J."/>
            <person name="Theobald S."/>
            <person name="Brandl J."/>
            <person name="Frisvad J.C."/>
            <person name="Nielsen K.F."/>
            <person name="Lyhne E.K."/>
            <person name="Kogle M.E."/>
            <person name="Kuo A."/>
            <person name="Riley R."/>
            <person name="Clum A."/>
            <person name="Nolan M."/>
            <person name="Lipzen A."/>
            <person name="Salamov A."/>
            <person name="Henrissat B."/>
            <person name="Wiebenga A."/>
            <person name="De vries R.P."/>
            <person name="Grigoriev I.V."/>
            <person name="Mortensen U.H."/>
            <person name="Andersen M.R."/>
            <person name="Baker S.E."/>
        </authorList>
    </citation>
    <scope>NUCLEOTIDE SEQUENCE</scope>
    <source>
        <strain evidence="2">IBT 28561</strain>
    </source>
</reference>
<organism evidence="2 3">
    <name type="scientific">Aspergillus campestris (strain IBT 28561)</name>
    <dbReference type="NCBI Taxonomy" id="1392248"/>
    <lineage>
        <taxon>Eukaryota</taxon>
        <taxon>Fungi</taxon>
        <taxon>Dikarya</taxon>
        <taxon>Ascomycota</taxon>
        <taxon>Pezizomycotina</taxon>
        <taxon>Eurotiomycetes</taxon>
        <taxon>Eurotiomycetidae</taxon>
        <taxon>Eurotiales</taxon>
        <taxon>Aspergillaceae</taxon>
        <taxon>Aspergillus</taxon>
        <taxon>Aspergillus subgen. Circumdati</taxon>
    </lineage>
</organism>
<dbReference type="RefSeq" id="XP_024696646.1">
    <property type="nucleotide sequence ID" value="XM_024838469.1"/>
</dbReference>
<dbReference type="Gene3D" id="3.90.1200.10">
    <property type="match status" value="1"/>
</dbReference>
<dbReference type="EMBL" id="MSFM01000001">
    <property type="protein sequence ID" value="PKY08052.1"/>
    <property type="molecule type" value="Genomic_DNA"/>
</dbReference>
<gene>
    <name evidence="2" type="ORF">P168DRAFT_300817</name>
</gene>
<dbReference type="PANTHER" id="PTHR21310:SF39">
    <property type="entry name" value="AMINOGLYCOSIDE PHOSPHOTRANSFERASE DOMAIN-CONTAINING PROTEIN"/>
    <property type="match status" value="1"/>
</dbReference>
<name>A0A2I1DDT9_ASPC2</name>
<dbReference type="VEuPathDB" id="FungiDB:P168DRAFT_300817"/>
<dbReference type="PANTHER" id="PTHR21310">
    <property type="entry name" value="AMINOGLYCOSIDE PHOSPHOTRANSFERASE-RELATED-RELATED"/>
    <property type="match status" value="1"/>
</dbReference>